<dbReference type="SUPFAM" id="SSF47831">
    <property type="entry name" value="Enzyme I of the PEP:sugar phosphotransferase system HPr-binding (sub)domain"/>
    <property type="match status" value="1"/>
</dbReference>
<evidence type="ECO:0000256" key="16">
    <source>
        <dbReference type="ARBA" id="ARBA00033235"/>
    </source>
</evidence>
<dbReference type="EC" id="2.7.3.9" evidence="6 17"/>
<feature type="domain" description="PEP-utilising enzyme C-terminal" evidence="19">
    <location>
        <begin position="264"/>
        <end position="536"/>
    </location>
</feature>
<keyword evidence="8 17" id="KW-0813">Transport</keyword>
<keyword evidence="13 17" id="KW-0479">Metal-binding</keyword>
<dbReference type="InterPro" id="IPR008279">
    <property type="entry name" value="PEP-util_enz_mobile_dom"/>
</dbReference>
<keyword evidence="11 17" id="KW-0808">Transferase</keyword>
<evidence type="ECO:0000313" key="22">
    <source>
        <dbReference type="Proteomes" id="UP001595900"/>
    </source>
</evidence>
<dbReference type="Pfam" id="PF02896">
    <property type="entry name" value="PEP-utilizers_C"/>
    <property type="match status" value="1"/>
</dbReference>
<gene>
    <name evidence="21" type="primary">ptsP</name>
    <name evidence="21" type="ORF">ACFOYW_08735</name>
</gene>
<dbReference type="InterPro" id="IPR006318">
    <property type="entry name" value="PTS_EI-like"/>
</dbReference>
<dbReference type="PROSITE" id="PS00370">
    <property type="entry name" value="PEP_ENZYMES_PHOS_SITE"/>
    <property type="match status" value="1"/>
</dbReference>
<evidence type="ECO:0000256" key="6">
    <source>
        <dbReference type="ARBA" id="ARBA00012232"/>
    </source>
</evidence>
<dbReference type="Gene3D" id="3.50.30.10">
    <property type="entry name" value="Phosphohistidine domain"/>
    <property type="match status" value="1"/>
</dbReference>
<feature type="domain" description="Phosphotransferase system enzyme I N-terminal" evidence="20">
    <location>
        <begin position="5"/>
        <end position="120"/>
    </location>
</feature>
<accession>A0ABV8Q7Y0</accession>
<dbReference type="Pfam" id="PF05524">
    <property type="entry name" value="PEP-utilisers_N"/>
    <property type="match status" value="1"/>
</dbReference>
<comment type="catalytic activity">
    <reaction evidence="1 17">
        <text>L-histidyl-[protein] + phosphoenolpyruvate = N(pros)-phospho-L-histidyl-[protein] + pyruvate</text>
        <dbReference type="Rhea" id="RHEA:23880"/>
        <dbReference type="Rhea" id="RHEA-COMP:9745"/>
        <dbReference type="Rhea" id="RHEA-COMP:9746"/>
        <dbReference type="ChEBI" id="CHEBI:15361"/>
        <dbReference type="ChEBI" id="CHEBI:29979"/>
        <dbReference type="ChEBI" id="CHEBI:58702"/>
        <dbReference type="ChEBI" id="CHEBI:64837"/>
        <dbReference type="EC" id="2.7.3.9"/>
    </reaction>
</comment>
<evidence type="ECO:0000256" key="9">
    <source>
        <dbReference type="ARBA" id="ARBA00022490"/>
    </source>
</evidence>
<keyword evidence="22" id="KW-1185">Reference proteome</keyword>
<protein>
    <recommendedName>
        <fullName evidence="7 17">Phosphoenolpyruvate-protein phosphotransferase</fullName>
        <ecNumber evidence="6 17">2.7.3.9</ecNumber>
    </recommendedName>
    <alternativeName>
        <fullName evidence="16 17">Phosphotransferase system, enzyme I</fullName>
    </alternativeName>
</protein>
<reference evidence="22" key="1">
    <citation type="journal article" date="2019" name="Int. J. Syst. Evol. Microbiol.">
        <title>The Global Catalogue of Microorganisms (GCM) 10K type strain sequencing project: providing services to taxonomists for standard genome sequencing and annotation.</title>
        <authorList>
            <consortium name="The Broad Institute Genomics Platform"/>
            <consortium name="The Broad Institute Genome Sequencing Center for Infectious Disease"/>
            <person name="Wu L."/>
            <person name="Ma J."/>
        </authorList>
    </citation>
    <scope>NUCLEOTIDE SEQUENCE [LARGE SCALE GENOMIC DNA]</scope>
    <source>
        <strain evidence="22">CGMCC 1.10363</strain>
    </source>
</reference>
<dbReference type="PROSITE" id="PS00742">
    <property type="entry name" value="PEP_ENZYMES_2"/>
    <property type="match status" value="1"/>
</dbReference>
<sequence>MQISGIGIGRGIAVGAVLRMAEPIAAPADLPRAADASSEASRAHSALRATADDLSARAVMAGGEARDVLEAQALIAADPSVAVEIDERIEAGQCAERAVFDAFGSYRRTLEGLGGYLAERVADLDDVSRRVIARLTGVPMPEVPTSDLPYILVAHDLAPADTAGLDLEKVLAIVTAAGGPTSHTAILARQRRLPAIVGAAGCRELADGQLVVVDAPAGLVVCDPSATELDGARARGRLAAARDALVAGGGQRAQADGAAAQGAATKPGGLADGTRVPLLANLAHASDAATAIAFGAEGVGLLRTEFLYLDRHRAPSVAEQTERYVEAFRPFAGRPVIVRVLDAGADKKLAFLGHEHEENPALGRRGIRALREHEEVLVDQLRALVAARETTGVELGVMAPMVADADETEYFVELAREVGVSRVGINAEVPSAAVLADQLAPLVDFISIGTNDLTQYALAADRMLGSVAAFQDPWHPAVLRLARMIGAAGAAAGIPVGVCGEAAGDPLLALVLVGLGATELSMTPALLPEVRSELSRYTLAEARGAAEASVAARSAASARAAASSALSLSPRSVPS</sequence>
<comment type="function">
    <text evidence="3 17">General (non sugar-specific) component of the phosphoenolpyruvate-dependent sugar phosphotransferase system (sugar PTS). This major carbohydrate active-transport system catalyzes the phosphorylation of incoming sugar substrates concomitantly with their translocation across the cell membrane. Enzyme I transfers the phosphoryl group from phosphoenolpyruvate (PEP) to the phosphoryl carrier protein (HPr).</text>
</comment>
<dbReference type="Gene3D" id="3.20.20.60">
    <property type="entry name" value="Phosphoenolpyruvate-binding domains"/>
    <property type="match status" value="1"/>
</dbReference>
<organism evidence="21 22">
    <name type="scientific">Gryllotalpicola reticulitermitis</name>
    <dbReference type="NCBI Taxonomy" id="1184153"/>
    <lineage>
        <taxon>Bacteria</taxon>
        <taxon>Bacillati</taxon>
        <taxon>Actinomycetota</taxon>
        <taxon>Actinomycetes</taxon>
        <taxon>Micrococcales</taxon>
        <taxon>Microbacteriaceae</taxon>
        <taxon>Gryllotalpicola</taxon>
    </lineage>
</organism>
<evidence type="ECO:0000256" key="1">
    <source>
        <dbReference type="ARBA" id="ARBA00000683"/>
    </source>
</evidence>
<dbReference type="RefSeq" id="WP_390228506.1">
    <property type="nucleotide sequence ID" value="NZ_JBHSCN010000005.1"/>
</dbReference>
<comment type="caution">
    <text evidence="21">The sequence shown here is derived from an EMBL/GenBank/DDBJ whole genome shotgun (WGS) entry which is preliminary data.</text>
</comment>
<evidence type="ECO:0000256" key="12">
    <source>
        <dbReference type="ARBA" id="ARBA00022683"/>
    </source>
</evidence>
<evidence type="ECO:0000256" key="11">
    <source>
        <dbReference type="ARBA" id="ARBA00022679"/>
    </source>
</evidence>
<evidence type="ECO:0000256" key="4">
    <source>
        <dbReference type="ARBA" id="ARBA00004496"/>
    </source>
</evidence>
<dbReference type="InterPro" id="IPR018274">
    <property type="entry name" value="PEP_util_AS"/>
</dbReference>
<evidence type="ECO:0000256" key="3">
    <source>
        <dbReference type="ARBA" id="ARBA00002728"/>
    </source>
</evidence>
<evidence type="ECO:0000256" key="10">
    <source>
        <dbReference type="ARBA" id="ARBA00022597"/>
    </source>
</evidence>
<dbReference type="InterPro" id="IPR036637">
    <property type="entry name" value="Phosphohistidine_dom_sf"/>
</dbReference>
<keyword evidence="10 17" id="KW-0762">Sugar transport</keyword>
<dbReference type="EMBL" id="JBHSCN010000005">
    <property type="protein sequence ID" value="MFC4243458.1"/>
    <property type="molecule type" value="Genomic_DNA"/>
</dbReference>
<dbReference type="PANTHER" id="PTHR46244:SF3">
    <property type="entry name" value="PHOSPHOENOLPYRUVATE-PROTEIN PHOSPHOTRANSFERASE"/>
    <property type="match status" value="1"/>
</dbReference>
<evidence type="ECO:0000256" key="17">
    <source>
        <dbReference type="PIRNR" id="PIRNR000732"/>
    </source>
</evidence>
<dbReference type="InterPro" id="IPR008731">
    <property type="entry name" value="PTS_EIN"/>
</dbReference>
<dbReference type="PANTHER" id="PTHR46244">
    <property type="entry name" value="PHOSPHOENOLPYRUVATE-PROTEIN PHOSPHOTRANSFERASE"/>
    <property type="match status" value="1"/>
</dbReference>
<evidence type="ECO:0000259" key="19">
    <source>
        <dbReference type="Pfam" id="PF02896"/>
    </source>
</evidence>
<dbReference type="InterPro" id="IPR015813">
    <property type="entry name" value="Pyrv/PenolPyrv_kinase-like_dom"/>
</dbReference>
<dbReference type="InterPro" id="IPR024692">
    <property type="entry name" value="PTS_EI"/>
</dbReference>
<name>A0ABV8Q7Y0_9MICO</name>
<dbReference type="InterPro" id="IPR023151">
    <property type="entry name" value="PEP_util_CS"/>
</dbReference>
<evidence type="ECO:0000256" key="2">
    <source>
        <dbReference type="ARBA" id="ARBA00001946"/>
    </source>
</evidence>
<keyword evidence="14 17" id="KW-0418">Kinase</keyword>
<evidence type="ECO:0000256" key="15">
    <source>
        <dbReference type="ARBA" id="ARBA00022842"/>
    </source>
</evidence>
<keyword evidence="12 17" id="KW-0598">Phosphotransferase system</keyword>
<feature type="domain" description="PEP-utilising enzyme mobile" evidence="18">
    <location>
        <begin position="150"/>
        <end position="218"/>
    </location>
</feature>
<dbReference type="SUPFAM" id="SSF52009">
    <property type="entry name" value="Phosphohistidine domain"/>
    <property type="match status" value="1"/>
</dbReference>
<evidence type="ECO:0000256" key="13">
    <source>
        <dbReference type="ARBA" id="ARBA00022723"/>
    </source>
</evidence>
<dbReference type="PRINTS" id="PR01736">
    <property type="entry name" value="PHPHTRNFRASE"/>
</dbReference>
<evidence type="ECO:0000259" key="20">
    <source>
        <dbReference type="Pfam" id="PF05524"/>
    </source>
</evidence>
<evidence type="ECO:0000313" key="21">
    <source>
        <dbReference type="EMBL" id="MFC4243458.1"/>
    </source>
</evidence>
<dbReference type="Proteomes" id="UP001595900">
    <property type="component" value="Unassembled WGS sequence"/>
</dbReference>
<dbReference type="PIRSF" id="PIRSF000732">
    <property type="entry name" value="PTS_enzyme_I"/>
    <property type="match status" value="1"/>
</dbReference>
<evidence type="ECO:0000256" key="5">
    <source>
        <dbReference type="ARBA" id="ARBA00007837"/>
    </source>
</evidence>
<proteinExistence type="inferred from homology"/>
<dbReference type="Gene3D" id="1.10.274.10">
    <property type="entry name" value="PtsI, HPr-binding domain"/>
    <property type="match status" value="1"/>
</dbReference>
<dbReference type="InterPro" id="IPR036618">
    <property type="entry name" value="PtsI_HPr-bd_sf"/>
</dbReference>
<dbReference type="GO" id="GO:0008965">
    <property type="term" value="F:phosphoenolpyruvate-protein phosphotransferase activity"/>
    <property type="evidence" value="ECO:0007669"/>
    <property type="project" value="UniProtKB-EC"/>
</dbReference>
<comment type="subcellular location">
    <subcellularLocation>
        <location evidence="4 17">Cytoplasm</location>
    </subcellularLocation>
</comment>
<dbReference type="InterPro" id="IPR040442">
    <property type="entry name" value="Pyrv_kinase-like_dom_sf"/>
</dbReference>
<dbReference type="SUPFAM" id="SSF51621">
    <property type="entry name" value="Phosphoenolpyruvate/pyruvate domain"/>
    <property type="match status" value="1"/>
</dbReference>
<dbReference type="InterPro" id="IPR000121">
    <property type="entry name" value="PEP_util_C"/>
</dbReference>
<evidence type="ECO:0000259" key="18">
    <source>
        <dbReference type="Pfam" id="PF00391"/>
    </source>
</evidence>
<dbReference type="NCBIfam" id="TIGR01417">
    <property type="entry name" value="PTS_I_fam"/>
    <property type="match status" value="1"/>
</dbReference>
<evidence type="ECO:0000256" key="7">
    <source>
        <dbReference type="ARBA" id="ARBA00016544"/>
    </source>
</evidence>
<dbReference type="InterPro" id="IPR050499">
    <property type="entry name" value="PEP-utilizing_PTS_enzyme"/>
</dbReference>
<keyword evidence="15 17" id="KW-0460">Magnesium</keyword>
<comment type="cofactor">
    <cofactor evidence="2 17">
        <name>Mg(2+)</name>
        <dbReference type="ChEBI" id="CHEBI:18420"/>
    </cofactor>
</comment>
<dbReference type="Pfam" id="PF00391">
    <property type="entry name" value="PEP-utilizers"/>
    <property type="match status" value="1"/>
</dbReference>
<evidence type="ECO:0000256" key="8">
    <source>
        <dbReference type="ARBA" id="ARBA00022448"/>
    </source>
</evidence>
<evidence type="ECO:0000256" key="14">
    <source>
        <dbReference type="ARBA" id="ARBA00022777"/>
    </source>
</evidence>
<comment type="similarity">
    <text evidence="5 17">Belongs to the PEP-utilizing enzyme family.</text>
</comment>
<keyword evidence="9 17" id="KW-0963">Cytoplasm</keyword>